<dbReference type="PANTHER" id="PTHR14269">
    <property type="entry name" value="CDP-DIACYLGLYCEROL--GLYCEROL-3-PHOSPHATE 3-PHOSPHATIDYLTRANSFERASE-RELATED"/>
    <property type="match status" value="1"/>
</dbReference>
<evidence type="ECO:0000256" key="14">
    <source>
        <dbReference type="ARBA" id="ARBA00048586"/>
    </source>
</evidence>
<evidence type="ECO:0000256" key="9">
    <source>
        <dbReference type="ARBA" id="ARBA00022989"/>
    </source>
</evidence>
<dbReference type="GO" id="GO:0016020">
    <property type="term" value="C:membrane"/>
    <property type="evidence" value="ECO:0007669"/>
    <property type="project" value="UniProtKB-SubCell"/>
</dbReference>
<evidence type="ECO:0000256" key="11">
    <source>
        <dbReference type="ARBA" id="ARBA00023136"/>
    </source>
</evidence>
<dbReference type="EMBL" id="WTVM01000150">
    <property type="protein sequence ID" value="NMG04738.1"/>
    <property type="molecule type" value="Genomic_DNA"/>
</dbReference>
<keyword evidence="8 17" id="KW-0812">Transmembrane</keyword>
<accession>A0A972F9F7</accession>
<dbReference type="PIRSF" id="PIRSF000847">
    <property type="entry name" value="Phos_ph_gly_syn"/>
    <property type="match status" value="1"/>
</dbReference>
<comment type="similarity">
    <text evidence="3 16">Belongs to the CDP-alcohol phosphatidyltransferase class-I family.</text>
</comment>
<comment type="pathway">
    <text evidence="2">Phospholipid metabolism; phosphatidylglycerol biosynthesis; phosphatidylglycerol from CDP-diacylglycerol: step 1/2.</text>
</comment>
<evidence type="ECO:0000256" key="8">
    <source>
        <dbReference type="ARBA" id="ARBA00022692"/>
    </source>
</evidence>
<reference evidence="18" key="1">
    <citation type="submission" date="2019-12" db="EMBL/GenBank/DDBJ databases">
        <title>Comparative genomics gives insights into the taxonomy of the Azoarcus-Aromatoleum group and reveals separate origins of nif in the plant-associated Azoarcus and non-plant-associated Aromatoleum sub-groups.</title>
        <authorList>
            <person name="Lafos M."/>
            <person name="Maluk M."/>
            <person name="Batista M."/>
            <person name="Junghare M."/>
            <person name="Carmona M."/>
            <person name="Faoro H."/>
            <person name="Cruz L.M."/>
            <person name="Battistoni F."/>
            <person name="De Souza E."/>
            <person name="Pedrosa F."/>
            <person name="Chen W.-M."/>
            <person name="Poole P.S."/>
            <person name="Dixon R.A."/>
            <person name="James E.K."/>
        </authorList>
    </citation>
    <scope>NUCLEOTIDE SEQUENCE</scope>
    <source>
        <strain evidence="18">NSC3</strain>
    </source>
</reference>
<keyword evidence="9 17" id="KW-1133">Transmembrane helix</keyword>
<keyword evidence="11 17" id="KW-0472">Membrane</keyword>
<evidence type="ECO:0000256" key="13">
    <source>
        <dbReference type="ARBA" id="ARBA00023264"/>
    </source>
</evidence>
<name>A0A972F9F7_9RHOO</name>
<evidence type="ECO:0000256" key="6">
    <source>
        <dbReference type="ARBA" id="ARBA00022516"/>
    </source>
</evidence>
<evidence type="ECO:0000256" key="3">
    <source>
        <dbReference type="ARBA" id="ARBA00010441"/>
    </source>
</evidence>
<dbReference type="GO" id="GO:0008444">
    <property type="term" value="F:CDP-diacylglycerol-glycerol-3-phosphate 3-phosphatidyltransferase activity"/>
    <property type="evidence" value="ECO:0007669"/>
    <property type="project" value="UniProtKB-UniRule"/>
</dbReference>
<keyword evidence="7 16" id="KW-0808">Transferase</keyword>
<protein>
    <recommendedName>
        <fullName evidence="5 15">CDP-diacylglycerol--glycerol-3-phosphate 3-phosphatidyltransferase</fullName>
        <ecNumber evidence="4 15">2.7.8.5</ecNumber>
    </recommendedName>
</protein>
<comment type="subcellular location">
    <subcellularLocation>
        <location evidence="1">Membrane</location>
        <topology evidence="1">Multi-pass membrane protein</topology>
    </subcellularLocation>
</comment>
<evidence type="ECO:0000256" key="12">
    <source>
        <dbReference type="ARBA" id="ARBA00023209"/>
    </source>
</evidence>
<keyword evidence="19" id="KW-1185">Reference proteome</keyword>
<evidence type="ECO:0000256" key="5">
    <source>
        <dbReference type="ARBA" id="ARBA00014944"/>
    </source>
</evidence>
<dbReference type="Pfam" id="PF01066">
    <property type="entry name" value="CDP-OH_P_transf"/>
    <property type="match status" value="1"/>
</dbReference>
<evidence type="ECO:0000256" key="10">
    <source>
        <dbReference type="ARBA" id="ARBA00023098"/>
    </source>
</evidence>
<evidence type="ECO:0000256" key="1">
    <source>
        <dbReference type="ARBA" id="ARBA00004141"/>
    </source>
</evidence>
<organism evidence="18 19">
    <name type="scientific">Azoarcus taiwanensis</name>
    <dbReference type="NCBI Taxonomy" id="666964"/>
    <lineage>
        <taxon>Bacteria</taxon>
        <taxon>Pseudomonadati</taxon>
        <taxon>Pseudomonadota</taxon>
        <taxon>Betaproteobacteria</taxon>
        <taxon>Rhodocyclales</taxon>
        <taxon>Zoogloeaceae</taxon>
        <taxon>Azoarcus</taxon>
    </lineage>
</organism>
<dbReference type="InterPro" id="IPR000462">
    <property type="entry name" value="CDP-OH_P_trans"/>
</dbReference>
<evidence type="ECO:0000256" key="7">
    <source>
        <dbReference type="ARBA" id="ARBA00022679"/>
    </source>
</evidence>
<comment type="caution">
    <text evidence="18">The sequence shown here is derived from an EMBL/GenBank/DDBJ whole genome shotgun (WGS) entry which is preliminary data.</text>
</comment>
<feature type="transmembrane region" description="Helical" evidence="17">
    <location>
        <begin position="38"/>
        <end position="58"/>
    </location>
</feature>
<keyword evidence="10" id="KW-0443">Lipid metabolism</keyword>
<evidence type="ECO:0000313" key="18">
    <source>
        <dbReference type="EMBL" id="NMG04738.1"/>
    </source>
</evidence>
<feature type="transmembrane region" description="Helical" evidence="17">
    <location>
        <begin position="78"/>
        <end position="103"/>
    </location>
</feature>
<keyword evidence="12" id="KW-0594">Phospholipid biosynthesis</keyword>
<evidence type="ECO:0000313" key="19">
    <source>
        <dbReference type="Proteomes" id="UP000599523"/>
    </source>
</evidence>
<feature type="transmembrane region" description="Helical" evidence="17">
    <location>
        <begin position="157"/>
        <end position="178"/>
    </location>
</feature>
<dbReference type="Gene3D" id="1.20.120.1760">
    <property type="match status" value="1"/>
</dbReference>
<evidence type="ECO:0000256" key="17">
    <source>
        <dbReference type="SAM" id="Phobius"/>
    </source>
</evidence>
<evidence type="ECO:0000256" key="2">
    <source>
        <dbReference type="ARBA" id="ARBA00005042"/>
    </source>
</evidence>
<sequence length="199" mass="21860">MPVNIPNTLTWARIALIPIFVGVFYLPDAWLGPMAKNIVATIIFVVAAITDWFDGYLARTLDQTSDFGAFLDPVADKLMVAAALILLVQLGRTDAIVAVVMIGREITISALREWMARVGQSASVAVATIGKFKTAAQMIAIPLLLYHEPLWKVNIEFIGTVLIYVAAALTLWSMIYYLRRALPRLSAHERESAARSKSG</sequence>
<keyword evidence="13" id="KW-1208">Phospholipid metabolism</keyword>
<dbReference type="EC" id="2.7.8.5" evidence="4 15"/>
<dbReference type="GO" id="GO:0046474">
    <property type="term" value="P:glycerophospholipid biosynthetic process"/>
    <property type="evidence" value="ECO:0007669"/>
    <property type="project" value="TreeGrafter"/>
</dbReference>
<evidence type="ECO:0000256" key="4">
    <source>
        <dbReference type="ARBA" id="ARBA00013170"/>
    </source>
</evidence>
<proteinExistence type="inferred from homology"/>
<feature type="transmembrane region" description="Helical" evidence="17">
    <location>
        <begin position="124"/>
        <end position="145"/>
    </location>
</feature>
<dbReference type="InterPro" id="IPR050324">
    <property type="entry name" value="CDP-alcohol_PTase-I"/>
</dbReference>
<dbReference type="InterPro" id="IPR004570">
    <property type="entry name" value="Phosphatidylglycerol_P_synth"/>
</dbReference>
<dbReference type="AlphaFoldDB" id="A0A972F9F7"/>
<evidence type="ECO:0000256" key="16">
    <source>
        <dbReference type="RuleBase" id="RU003750"/>
    </source>
</evidence>
<feature type="transmembrane region" description="Helical" evidence="17">
    <location>
        <begin position="12"/>
        <end position="31"/>
    </location>
</feature>
<dbReference type="InterPro" id="IPR043130">
    <property type="entry name" value="CDP-OH_PTrfase_TM_dom"/>
</dbReference>
<dbReference type="RefSeq" id="WP_168989379.1">
    <property type="nucleotide sequence ID" value="NZ_CAWPHM010000056.1"/>
</dbReference>
<dbReference type="PANTHER" id="PTHR14269:SF62">
    <property type="entry name" value="CDP-DIACYLGLYCEROL--GLYCEROL-3-PHOSPHATE 3-PHOSPHATIDYLTRANSFERASE 1, CHLOROPLASTIC"/>
    <property type="match status" value="1"/>
</dbReference>
<dbReference type="Proteomes" id="UP000599523">
    <property type="component" value="Unassembled WGS sequence"/>
</dbReference>
<dbReference type="NCBIfam" id="TIGR00560">
    <property type="entry name" value="pgsA"/>
    <property type="match status" value="1"/>
</dbReference>
<dbReference type="PROSITE" id="PS00379">
    <property type="entry name" value="CDP_ALCOHOL_P_TRANSF"/>
    <property type="match status" value="1"/>
</dbReference>
<gene>
    <name evidence="18" type="primary">pgsA</name>
    <name evidence="18" type="ORF">GPA21_17440</name>
</gene>
<dbReference type="InterPro" id="IPR048254">
    <property type="entry name" value="CDP_ALCOHOL_P_TRANSF_CS"/>
</dbReference>
<evidence type="ECO:0000256" key="15">
    <source>
        <dbReference type="NCBIfam" id="TIGR00560"/>
    </source>
</evidence>
<comment type="catalytic activity">
    <reaction evidence="14">
        <text>a CDP-1,2-diacyl-sn-glycerol + sn-glycerol 3-phosphate = a 1,2-diacyl-sn-glycero-3-phospho-(1'-sn-glycero-3'-phosphate) + CMP + H(+)</text>
        <dbReference type="Rhea" id="RHEA:12593"/>
        <dbReference type="ChEBI" id="CHEBI:15378"/>
        <dbReference type="ChEBI" id="CHEBI:57597"/>
        <dbReference type="ChEBI" id="CHEBI:58332"/>
        <dbReference type="ChEBI" id="CHEBI:60110"/>
        <dbReference type="ChEBI" id="CHEBI:60377"/>
        <dbReference type="EC" id="2.7.8.5"/>
    </reaction>
</comment>
<keyword evidence="6" id="KW-0444">Lipid biosynthesis</keyword>